<dbReference type="Proteomes" id="UP000799779">
    <property type="component" value="Unassembled WGS sequence"/>
</dbReference>
<accession>A0A6A5WPR0</accession>
<protein>
    <submittedName>
        <fullName evidence="2">Uncharacterized protein</fullName>
    </submittedName>
</protein>
<gene>
    <name evidence="2" type="ORF">P154DRAFT_572697</name>
</gene>
<evidence type="ECO:0000313" key="2">
    <source>
        <dbReference type="EMBL" id="KAF2003863.1"/>
    </source>
</evidence>
<sequence length="279" mass="31734">MPSFTTVSQASVDNGPIPLNVLQLPPNMEPQPAMVACWCEACIISLTTPGKKGDPDGTFESFIRVLVVAGTHCSMPDLSKTNSTVCRPCSTVSRGGCMDLQPQFRRAANIFEYLLYTARRHTRQYFKGGVFPSLFDNTVINGILSQPKIKKDWMMAYDYAKRFRNVINGMYKDQNRLIKEEYGGDTGAFRQARERSAESNLRRYEMGIGTLGLCRPTNVVVDAHCEELFRGEQLQPRERRYFYYGTHIPRAQSDEDRPCKRTRTRTPGSPSYQLLDMEQ</sequence>
<dbReference type="AlphaFoldDB" id="A0A6A5WPR0"/>
<organism evidence="2 3">
    <name type="scientific">Amniculicola lignicola CBS 123094</name>
    <dbReference type="NCBI Taxonomy" id="1392246"/>
    <lineage>
        <taxon>Eukaryota</taxon>
        <taxon>Fungi</taxon>
        <taxon>Dikarya</taxon>
        <taxon>Ascomycota</taxon>
        <taxon>Pezizomycotina</taxon>
        <taxon>Dothideomycetes</taxon>
        <taxon>Pleosporomycetidae</taxon>
        <taxon>Pleosporales</taxon>
        <taxon>Amniculicolaceae</taxon>
        <taxon>Amniculicola</taxon>
    </lineage>
</organism>
<dbReference type="EMBL" id="ML977570">
    <property type="protein sequence ID" value="KAF2003863.1"/>
    <property type="molecule type" value="Genomic_DNA"/>
</dbReference>
<keyword evidence="3" id="KW-1185">Reference proteome</keyword>
<name>A0A6A5WPR0_9PLEO</name>
<feature type="region of interest" description="Disordered" evidence="1">
    <location>
        <begin position="252"/>
        <end position="279"/>
    </location>
</feature>
<dbReference type="OrthoDB" id="3798450at2759"/>
<reference evidence="2" key="1">
    <citation type="journal article" date="2020" name="Stud. Mycol.">
        <title>101 Dothideomycetes genomes: a test case for predicting lifestyles and emergence of pathogens.</title>
        <authorList>
            <person name="Haridas S."/>
            <person name="Albert R."/>
            <person name="Binder M."/>
            <person name="Bloem J."/>
            <person name="Labutti K."/>
            <person name="Salamov A."/>
            <person name="Andreopoulos B."/>
            <person name="Baker S."/>
            <person name="Barry K."/>
            <person name="Bills G."/>
            <person name="Bluhm B."/>
            <person name="Cannon C."/>
            <person name="Castanera R."/>
            <person name="Culley D."/>
            <person name="Daum C."/>
            <person name="Ezra D."/>
            <person name="Gonzalez J."/>
            <person name="Henrissat B."/>
            <person name="Kuo A."/>
            <person name="Liang C."/>
            <person name="Lipzen A."/>
            <person name="Lutzoni F."/>
            <person name="Magnuson J."/>
            <person name="Mondo S."/>
            <person name="Nolan M."/>
            <person name="Ohm R."/>
            <person name="Pangilinan J."/>
            <person name="Park H.-J."/>
            <person name="Ramirez L."/>
            <person name="Alfaro M."/>
            <person name="Sun H."/>
            <person name="Tritt A."/>
            <person name="Yoshinaga Y."/>
            <person name="Zwiers L.-H."/>
            <person name="Turgeon B."/>
            <person name="Goodwin S."/>
            <person name="Spatafora J."/>
            <person name="Crous P."/>
            <person name="Grigoriev I."/>
        </authorList>
    </citation>
    <scope>NUCLEOTIDE SEQUENCE</scope>
    <source>
        <strain evidence="2">CBS 123094</strain>
    </source>
</reference>
<evidence type="ECO:0000313" key="3">
    <source>
        <dbReference type="Proteomes" id="UP000799779"/>
    </source>
</evidence>
<evidence type="ECO:0000256" key="1">
    <source>
        <dbReference type="SAM" id="MobiDB-lite"/>
    </source>
</evidence>
<proteinExistence type="predicted"/>